<proteinExistence type="predicted"/>
<reference evidence="4" key="1">
    <citation type="journal article" date="2019" name="Int. J. Syst. Evol. Microbiol.">
        <title>The Global Catalogue of Microorganisms (GCM) 10K type strain sequencing project: providing services to taxonomists for standard genome sequencing and annotation.</title>
        <authorList>
            <consortium name="The Broad Institute Genomics Platform"/>
            <consortium name="The Broad Institute Genome Sequencing Center for Infectious Disease"/>
            <person name="Wu L."/>
            <person name="Ma J."/>
        </authorList>
    </citation>
    <scope>NUCLEOTIDE SEQUENCE [LARGE SCALE GENOMIC DNA]</scope>
    <source>
        <strain evidence="4">JCM 17021</strain>
    </source>
</reference>
<dbReference type="RefSeq" id="WP_345061071.1">
    <property type="nucleotide sequence ID" value="NZ_BAABCN010000001.1"/>
</dbReference>
<dbReference type="InterPro" id="IPR028939">
    <property type="entry name" value="P5C_Rdtase_cat_N"/>
</dbReference>
<protein>
    <submittedName>
        <fullName evidence="3">NAD(P)-binding domain-containing protein</fullName>
    </submittedName>
</protein>
<evidence type="ECO:0000259" key="2">
    <source>
        <dbReference type="Pfam" id="PF03807"/>
    </source>
</evidence>
<evidence type="ECO:0000313" key="3">
    <source>
        <dbReference type="EMBL" id="GAA3859353.1"/>
    </source>
</evidence>
<accession>A0ABP7JYF4</accession>
<comment type="caution">
    <text evidence="3">The sequence shown here is derived from an EMBL/GenBank/DDBJ whole genome shotgun (WGS) entry which is preliminary data.</text>
</comment>
<dbReference type="SUPFAM" id="SSF51735">
    <property type="entry name" value="NAD(P)-binding Rossmann-fold domains"/>
    <property type="match status" value="1"/>
</dbReference>
<dbReference type="PANTHER" id="PTHR14239">
    <property type="entry name" value="DUDULIN-RELATED"/>
    <property type="match status" value="1"/>
</dbReference>
<dbReference type="EMBL" id="BAABCN010000001">
    <property type="protein sequence ID" value="GAA3859353.1"/>
    <property type="molecule type" value="Genomic_DNA"/>
</dbReference>
<feature type="domain" description="Pyrroline-5-carboxylate reductase catalytic N-terminal" evidence="2">
    <location>
        <begin position="4"/>
        <end position="93"/>
    </location>
</feature>
<evidence type="ECO:0000313" key="4">
    <source>
        <dbReference type="Proteomes" id="UP001501803"/>
    </source>
</evidence>
<name>A0ABP7JYF4_9MICO</name>
<keyword evidence="4" id="KW-1185">Reference proteome</keyword>
<keyword evidence="1" id="KW-0560">Oxidoreductase</keyword>
<dbReference type="Proteomes" id="UP001501803">
    <property type="component" value="Unassembled WGS sequence"/>
</dbReference>
<gene>
    <name evidence="3" type="ORF">GCM10022381_00120</name>
</gene>
<dbReference type="PANTHER" id="PTHR14239:SF10">
    <property type="entry name" value="REDUCTASE"/>
    <property type="match status" value="1"/>
</dbReference>
<organism evidence="3 4">
    <name type="scientific">Leifsonia kafniensis</name>
    <dbReference type="NCBI Taxonomy" id="475957"/>
    <lineage>
        <taxon>Bacteria</taxon>
        <taxon>Bacillati</taxon>
        <taxon>Actinomycetota</taxon>
        <taxon>Actinomycetes</taxon>
        <taxon>Micrococcales</taxon>
        <taxon>Microbacteriaceae</taxon>
        <taxon>Leifsonia</taxon>
    </lineage>
</organism>
<dbReference type="InterPro" id="IPR036291">
    <property type="entry name" value="NAD(P)-bd_dom_sf"/>
</dbReference>
<sequence>MTDITIIGTGNMARGIGTRAVAAGRTLEILGRDSAAAQALAAELGGAVSFGSTDAAPAGSLVVLALPFDAAKEVVAGYGDALAGKALIDITNPVDFATFDSLVVAPGTSAAEEIAALAAPGAVVVKAFNTAFAGTLVAGTVADVPLDIFIAGDDAEAKAAVVSFVTDAGLHPIDVGPLRRARELEGFQFVIMTLQANPEFDTFNWNTGLKVLV</sequence>
<dbReference type="InterPro" id="IPR051267">
    <property type="entry name" value="STEAP_metalloreductase"/>
</dbReference>
<evidence type="ECO:0000256" key="1">
    <source>
        <dbReference type="ARBA" id="ARBA00023002"/>
    </source>
</evidence>
<dbReference type="Pfam" id="PF03807">
    <property type="entry name" value="F420_oxidored"/>
    <property type="match status" value="1"/>
</dbReference>
<dbReference type="Gene3D" id="3.40.50.720">
    <property type="entry name" value="NAD(P)-binding Rossmann-like Domain"/>
    <property type="match status" value="1"/>
</dbReference>